<feature type="transmembrane region" description="Helical" evidence="1">
    <location>
        <begin position="54"/>
        <end position="72"/>
    </location>
</feature>
<dbReference type="InterPro" id="IPR000045">
    <property type="entry name" value="Prepilin_IV_endopep_pep"/>
</dbReference>
<evidence type="ECO:0000256" key="1">
    <source>
        <dbReference type="SAM" id="Phobius"/>
    </source>
</evidence>
<evidence type="ECO:0000313" key="6">
    <source>
        <dbReference type="EMBL" id="VVO45416.1"/>
    </source>
</evidence>
<dbReference type="RefSeq" id="WP_150804106.1">
    <property type="nucleotide sequence ID" value="NZ_CABVHY010000012.1"/>
</dbReference>
<keyword evidence="1" id="KW-0812">Transmembrane</keyword>
<accession>A0A5E7FX56</accession>
<gene>
    <name evidence="3" type="ORF">PS723_02648</name>
    <name evidence="4" type="ORF">PS723_06295</name>
    <name evidence="5" type="ORF">PS723_06569</name>
    <name evidence="6" type="ORF">PS723_06612</name>
</gene>
<dbReference type="EMBL" id="CABVHY010000012">
    <property type="protein sequence ID" value="VVO01138.1"/>
    <property type="molecule type" value="Genomic_DNA"/>
</dbReference>
<dbReference type="AlphaFoldDB" id="A0A5E7FX56"/>
<evidence type="ECO:0000313" key="3">
    <source>
        <dbReference type="EMBL" id="VVO01138.1"/>
    </source>
</evidence>
<dbReference type="Gene3D" id="1.20.120.1220">
    <property type="match status" value="1"/>
</dbReference>
<reference evidence="4 7" key="1">
    <citation type="submission" date="2019-09" db="EMBL/GenBank/DDBJ databases">
        <authorList>
            <person name="Chandra G."/>
            <person name="Truman W A."/>
        </authorList>
    </citation>
    <scope>NUCLEOTIDE SEQUENCE [LARGE SCALE GENOMIC DNA]</scope>
    <source>
        <strain evidence="4">PS723</strain>
    </source>
</reference>
<organism evidence="4 7">
    <name type="scientific">Pseudomonas fluorescens</name>
    <dbReference type="NCBI Taxonomy" id="294"/>
    <lineage>
        <taxon>Bacteria</taxon>
        <taxon>Pseudomonadati</taxon>
        <taxon>Pseudomonadota</taxon>
        <taxon>Gammaproteobacteria</taxon>
        <taxon>Pseudomonadales</taxon>
        <taxon>Pseudomonadaceae</taxon>
        <taxon>Pseudomonas</taxon>
    </lineage>
</organism>
<dbReference type="GO" id="GO:0016020">
    <property type="term" value="C:membrane"/>
    <property type="evidence" value="ECO:0007669"/>
    <property type="project" value="InterPro"/>
</dbReference>
<keyword evidence="1" id="KW-0472">Membrane</keyword>
<proteinExistence type="predicted"/>
<feature type="domain" description="Prepilin type IV endopeptidase peptidase" evidence="2">
    <location>
        <begin position="5"/>
        <end position="109"/>
    </location>
</feature>
<dbReference type="Proteomes" id="UP000379480">
    <property type="component" value="Unassembled WGS sequence"/>
</dbReference>
<feature type="transmembrane region" description="Helical" evidence="1">
    <location>
        <begin position="137"/>
        <end position="155"/>
    </location>
</feature>
<dbReference type="EMBL" id="CABVHY010000113">
    <property type="protein sequence ID" value="VVO45416.1"/>
    <property type="molecule type" value="Genomic_DNA"/>
</dbReference>
<dbReference type="EMBL" id="CABVHY010000089">
    <property type="protein sequence ID" value="VVO45296.1"/>
    <property type="molecule type" value="Genomic_DNA"/>
</dbReference>
<evidence type="ECO:0000313" key="7">
    <source>
        <dbReference type="Proteomes" id="UP000379480"/>
    </source>
</evidence>
<sequence>MQSLMLFIWLALCAAQDIQQRQIANGLTLGATVIALVYLLWNGTTWMGASAEQGVGAFLLALAFTLPGYTMGRLGADDVKLMAALGLASDNMHLLGTFIGAGIASIVWLLMSPRLWPLINKKLRAHLQYLDPKESTQQPFAPFVLVGMLLAVAWIN</sequence>
<feature type="transmembrane region" description="Helical" evidence="1">
    <location>
        <begin position="25"/>
        <end position="42"/>
    </location>
</feature>
<evidence type="ECO:0000313" key="4">
    <source>
        <dbReference type="EMBL" id="VVO44088.1"/>
    </source>
</evidence>
<keyword evidence="1" id="KW-1133">Transmembrane helix</keyword>
<dbReference type="GO" id="GO:0004190">
    <property type="term" value="F:aspartic-type endopeptidase activity"/>
    <property type="evidence" value="ECO:0007669"/>
    <property type="project" value="InterPro"/>
</dbReference>
<evidence type="ECO:0000259" key="2">
    <source>
        <dbReference type="Pfam" id="PF01478"/>
    </source>
</evidence>
<feature type="transmembrane region" description="Helical" evidence="1">
    <location>
        <begin position="92"/>
        <end position="116"/>
    </location>
</feature>
<dbReference type="Pfam" id="PF01478">
    <property type="entry name" value="Peptidase_A24"/>
    <property type="match status" value="1"/>
</dbReference>
<evidence type="ECO:0000313" key="5">
    <source>
        <dbReference type="EMBL" id="VVO45296.1"/>
    </source>
</evidence>
<dbReference type="OrthoDB" id="5600918at2"/>
<name>A0A5E7FX56_PSEFL</name>
<dbReference type="EMBL" id="CABVHY010000055">
    <property type="protein sequence ID" value="VVO44088.1"/>
    <property type="molecule type" value="Genomic_DNA"/>
</dbReference>
<protein>
    <recommendedName>
        <fullName evidence="2">Prepilin type IV endopeptidase peptidase domain-containing protein</fullName>
    </recommendedName>
</protein>